<dbReference type="SUPFAM" id="SSF52540">
    <property type="entry name" value="P-loop containing nucleoside triphosphate hydrolases"/>
    <property type="match status" value="1"/>
</dbReference>
<dbReference type="PANTHER" id="PTHR33295">
    <property type="entry name" value="ATPASE"/>
    <property type="match status" value="1"/>
</dbReference>
<dbReference type="Proteomes" id="UP000032287">
    <property type="component" value="Unassembled WGS sequence"/>
</dbReference>
<dbReference type="Pfam" id="PF13635">
    <property type="entry name" value="DUF4143"/>
    <property type="match status" value="1"/>
</dbReference>
<dbReference type="Pfam" id="PF13173">
    <property type="entry name" value="AAA_14"/>
    <property type="match status" value="1"/>
</dbReference>
<dbReference type="STRING" id="137591.AO080_03310"/>
<proteinExistence type="predicted"/>
<dbReference type="InterPro" id="IPR025420">
    <property type="entry name" value="DUF4143"/>
</dbReference>
<reference evidence="1 2" key="1">
    <citation type="journal article" date="2015" name="Microbiology (Mosc.)">
        <title>Genomics of the Weissella cibaria species with an examination of its metabolic traits.</title>
        <authorList>
            <person name="Lynch K.M."/>
            <person name="Lucid A."/>
            <person name="Arendt E.K."/>
            <person name="Sleator R.D."/>
            <person name="Lucey B."/>
            <person name="Coffey A."/>
        </authorList>
    </citation>
    <scope>NUCLEOTIDE SEQUENCE [LARGE SCALE GENOMIC DNA]</scope>
    <source>
        <strain evidence="1 2">MG1</strain>
    </source>
</reference>
<dbReference type="PANTHER" id="PTHR33295:SF20">
    <property type="entry name" value="ATPASE"/>
    <property type="match status" value="1"/>
</dbReference>
<organism evidence="1 2">
    <name type="scientific">Weissella cibaria</name>
    <dbReference type="NCBI Taxonomy" id="137591"/>
    <lineage>
        <taxon>Bacteria</taxon>
        <taxon>Bacillati</taxon>
        <taxon>Bacillota</taxon>
        <taxon>Bacilli</taxon>
        <taxon>Lactobacillales</taxon>
        <taxon>Lactobacillaceae</taxon>
        <taxon>Weissella</taxon>
    </lineage>
</organism>
<dbReference type="AlphaFoldDB" id="A0A0D1LES4"/>
<name>A0A0D1LES4_9LACO</name>
<dbReference type="InterPro" id="IPR041682">
    <property type="entry name" value="AAA_14"/>
</dbReference>
<keyword evidence="2" id="KW-1185">Reference proteome</keyword>
<dbReference type="EMBL" id="JWHU01000042">
    <property type="protein sequence ID" value="KIU19085.1"/>
    <property type="molecule type" value="Genomic_DNA"/>
</dbReference>
<accession>A0A0D1LES4</accession>
<dbReference type="KEGG" id="wcb:AO080_03310"/>
<dbReference type="RefSeq" id="WP_043708030.1">
    <property type="nucleotide sequence ID" value="NZ_CP012873.1"/>
</dbReference>
<dbReference type="Gene3D" id="3.40.50.300">
    <property type="entry name" value="P-loop containing nucleotide triphosphate hydrolases"/>
    <property type="match status" value="1"/>
</dbReference>
<evidence type="ECO:0000313" key="1">
    <source>
        <dbReference type="EMBL" id="KIU19085.1"/>
    </source>
</evidence>
<dbReference type="OrthoDB" id="9801684at2"/>
<comment type="caution">
    <text evidence="1">The sequence shown here is derived from an EMBL/GenBank/DDBJ whole genome shotgun (WGS) entry which is preliminary data.</text>
</comment>
<protein>
    <submittedName>
        <fullName evidence="1">Archaeal ATPase</fullName>
    </submittedName>
</protein>
<dbReference type="InterPro" id="IPR027417">
    <property type="entry name" value="P-loop_NTPase"/>
</dbReference>
<dbReference type="PATRIC" id="fig|137591.25.peg.2078"/>
<sequence length="400" mass="45924">MIKRERYLKFLTDAIDNEFIKVITGVRRSGKSVLLMQVQDELRNRGISADQIVSMNFESFRNAVYLNNPEKLYEDLMASQNGKKLYFFFDEVQLVDRWQAVINSLRVDLPSDIYITGSNASILSGELATLLSGRYVQVDVYPFSFAEFITLKEIDATNKQQVKQAYLEYREFGGMPSVLDAQVTVDNRYDYLSTLYDSIMLRDVSQRSGEGNQQLLKMLTMVMLDSISSEVNVTKLVNRLKAAGYSITSTRFREYVGLLEQAYLFYKIPQVNIRGSQRLRANDKYYVVDNGLWHSQVGEVLTSVGSQLENIVCLELLRRGYDVKFGSIDGKEVDFVAEKRGERQYIQVTQQIPENSNREIQNLIDVPGGYPKLLITGEEMTDRRIEGIPVVPIYEWLLTE</sequence>
<gene>
    <name evidence="1" type="ORF">QX99_02112</name>
</gene>
<evidence type="ECO:0000313" key="2">
    <source>
        <dbReference type="Proteomes" id="UP000032287"/>
    </source>
</evidence>